<accession>A0A6A6P6P1</accession>
<proteinExistence type="predicted"/>
<sequence>MREFFKGETSCIRLYCRDCSFPANVIWYHARKGQCPTLPPAPRSWFPIASYMSTYI</sequence>
<evidence type="ECO:0000313" key="2">
    <source>
        <dbReference type="Proteomes" id="UP000799766"/>
    </source>
</evidence>
<dbReference type="Proteomes" id="UP000799766">
    <property type="component" value="Unassembled WGS sequence"/>
</dbReference>
<dbReference type="EMBL" id="MU001675">
    <property type="protein sequence ID" value="KAF2459514.1"/>
    <property type="molecule type" value="Genomic_DNA"/>
</dbReference>
<evidence type="ECO:0000313" key="1">
    <source>
        <dbReference type="EMBL" id="KAF2459514.1"/>
    </source>
</evidence>
<keyword evidence="2" id="KW-1185">Reference proteome</keyword>
<organism evidence="1 2">
    <name type="scientific">Lineolata rhizophorae</name>
    <dbReference type="NCBI Taxonomy" id="578093"/>
    <lineage>
        <taxon>Eukaryota</taxon>
        <taxon>Fungi</taxon>
        <taxon>Dikarya</taxon>
        <taxon>Ascomycota</taxon>
        <taxon>Pezizomycotina</taxon>
        <taxon>Dothideomycetes</taxon>
        <taxon>Dothideomycetes incertae sedis</taxon>
        <taxon>Lineolatales</taxon>
        <taxon>Lineolataceae</taxon>
        <taxon>Lineolata</taxon>
    </lineage>
</organism>
<dbReference type="AlphaFoldDB" id="A0A6A6P6P1"/>
<reference evidence="1" key="1">
    <citation type="journal article" date="2020" name="Stud. Mycol.">
        <title>101 Dothideomycetes genomes: a test case for predicting lifestyles and emergence of pathogens.</title>
        <authorList>
            <person name="Haridas S."/>
            <person name="Albert R."/>
            <person name="Binder M."/>
            <person name="Bloem J."/>
            <person name="Labutti K."/>
            <person name="Salamov A."/>
            <person name="Andreopoulos B."/>
            <person name="Baker S."/>
            <person name="Barry K."/>
            <person name="Bills G."/>
            <person name="Bluhm B."/>
            <person name="Cannon C."/>
            <person name="Castanera R."/>
            <person name="Culley D."/>
            <person name="Daum C."/>
            <person name="Ezra D."/>
            <person name="Gonzalez J."/>
            <person name="Henrissat B."/>
            <person name="Kuo A."/>
            <person name="Liang C."/>
            <person name="Lipzen A."/>
            <person name="Lutzoni F."/>
            <person name="Magnuson J."/>
            <person name="Mondo S."/>
            <person name="Nolan M."/>
            <person name="Ohm R."/>
            <person name="Pangilinan J."/>
            <person name="Park H.-J."/>
            <person name="Ramirez L."/>
            <person name="Alfaro M."/>
            <person name="Sun H."/>
            <person name="Tritt A."/>
            <person name="Yoshinaga Y."/>
            <person name="Zwiers L.-H."/>
            <person name="Turgeon B."/>
            <person name="Goodwin S."/>
            <person name="Spatafora J."/>
            <person name="Crous P."/>
            <person name="Grigoriev I."/>
        </authorList>
    </citation>
    <scope>NUCLEOTIDE SEQUENCE</scope>
    <source>
        <strain evidence="1">ATCC 16933</strain>
    </source>
</reference>
<gene>
    <name evidence="1" type="ORF">BDY21DRAFT_338439</name>
</gene>
<name>A0A6A6P6P1_9PEZI</name>
<protein>
    <submittedName>
        <fullName evidence="1">Uncharacterized protein</fullName>
    </submittedName>
</protein>